<dbReference type="EMBL" id="JBBPBK010000008">
    <property type="protein sequence ID" value="KAK9279661.1"/>
    <property type="molecule type" value="Genomic_DNA"/>
</dbReference>
<reference evidence="9 10" key="1">
    <citation type="journal article" date="2024" name="Plant J.">
        <title>Genome sequences and population genomics reveal climatic adaptation and genomic divergence between two closely related sweetgum species.</title>
        <authorList>
            <person name="Xu W.Q."/>
            <person name="Ren C.Q."/>
            <person name="Zhang X.Y."/>
            <person name="Comes H.P."/>
            <person name="Liu X.H."/>
            <person name="Li Y.G."/>
            <person name="Kettle C.J."/>
            <person name="Jalonen R."/>
            <person name="Gaisberger H."/>
            <person name="Ma Y.Z."/>
            <person name="Qiu Y.X."/>
        </authorList>
    </citation>
    <scope>NUCLEOTIDE SEQUENCE [LARGE SCALE GENOMIC DNA]</scope>
    <source>
        <strain evidence="9">Hangzhou</strain>
    </source>
</reference>
<evidence type="ECO:0000256" key="3">
    <source>
        <dbReference type="ARBA" id="ARBA00023015"/>
    </source>
</evidence>
<dbReference type="Pfam" id="PF04844">
    <property type="entry name" value="Ovate"/>
    <property type="match status" value="1"/>
</dbReference>
<dbReference type="Proteomes" id="UP001415857">
    <property type="component" value="Unassembled WGS sequence"/>
</dbReference>
<comment type="function">
    <text evidence="6">Transcriptional repressor that regulates multiple aspects of plant growth and development.</text>
</comment>
<dbReference type="InterPro" id="IPR038933">
    <property type="entry name" value="Ovate"/>
</dbReference>
<feature type="domain" description="OVATE" evidence="8">
    <location>
        <begin position="109"/>
        <end position="168"/>
    </location>
</feature>
<accession>A0AAP0RPT8</accession>
<proteinExistence type="predicted"/>
<evidence type="ECO:0000259" key="8">
    <source>
        <dbReference type="PROSITE" id="PS51754"/>
    </source>
</evidence>
<keyword evidence="10" id="KW-1185">Reference proteome</keyword>
<dbReference type="GO" id="GO:0045892">
    <property type="term" value="P:negative regulation of DNA-templated transcription"/>
    <property type="evidence" value="ECO:0007669"/>
    <property type="project" value="UniProtKB-UniRule"/>
</dbReference>
<feature type="region of interest" description="Disordered" evidence="7">
    <location>
        <begin position="30"/>
        <end position="99"/>
    </location>
</feature>
<evidence type="ECO:0000313" key="9">
    <source>
        <dbReference type="EMBL" id="KAK9279661.1"/>
    </source>
</evidence>
<dbReference type="PANTHER" id="PTHR33057:SF138">
    <property type="entry name" value="TRANSCRIPTION REPRESSOR OFP10"/>
    <property type="match status" value="1"/>
</dbReference>
<keyword evidence="5 6" id="KW-0539">Nucleus</keyword>
<dbReference type="AlphaFoldDB" id="A0AAP0RPT8"/>
<name>A0AAP0RPT8_LIQFO</name>
<evidence type="ECO:0000256" key="6">
    <source>
        <dbReference type="RuleBase" id="RU367028"/>
    </source>
</evidence>
<evidence type="ECO:0000256" key="2">
    <source>
        <dbReference type="ARBA" id="ARBA00022491"/>
    </source>
</evidence>
<sequence>MFSNKTKLLRNIFPIKVADCGCGRSKLSDIYQPKPKPKPSILHQNPTLHHSSSSSWDRGGDEEEEDHTTSTTFSLTINDASPLHSEPENDPTTSKMVSPCPNIGQSLAVVKDSDDPYHDFRQSMLQMILEKQLYSRDDLEKLLGCFLQLNSPRHHDIIVRAFMEIWNEVISSRQQISHETVHSSRRVT</sequence>
<evidence type="ECO:0000256" key="5">
    <source>
        <dbReference type="ARBA" id="ARBA00023242"/>
    </source>
</evidence>
<dbReference type="PANTHER" id="PTHR33057">
    <property type="entry name" value="TRANSCRIPTION REPRESSOR OFP7-RELATED"/>
    <property type="match status" value="1"/>
</dbReference>
<dbReference type="InterPro" id="IPR006458">
    <property type="entry name" value="Ovate_C"/>
</dbReference>
<evidence type="ECO:0000256" key="1">
    <source>
        <dbReference type="ARBA" id="ARBA00004123"/>
    </source>
</evidence>
<comment type="caution">
    <text evidence="9">The sequence shown here is derived from an EMBL/GenBank/DDBJ whole genome shotgun (WGS) entry which is preliminary data.</text>
</comment>
<comment type="subcellular location">
    <subcellularLocation>
        <location evidence="1 6">Nucleus</location>
    </subcellularLocation>
</comment>
<evidence type="ECO:0000313" key="10">
    <source>
        <dbReference type="Proteomes" id="UP001415857"/>
    </source>
</evidence>
<keyword evidence="4 6" id="KW-0804">Transcription</keyword>
<evidence type="ECO:0000256" key="7">
    <source>
        <dbReference type="SAM" id="MobiDB-lite"/>
    </source>
</evidence>
<protein>
    <recommendedName>
        <fullName evidence="6">Transcription repressor</fullName>
    </recommendedName>
    <alternativeName>
        <fullName evidence="6">Ovate family protein</fullName>
    </alternativeName>
</protein>
<keyword evidence="3 6" id="KW-0805">Transcription regulation</keyword>
<dbReference type="PROSITE" id="PS51754">
    <property type="entry name" value="OVATE"/>
    <property type="match status" value="1"/>
</dbReference>
<evidence type="ECO:0000256" key="4">
    <source>
        <dbReference type="ARBA" id="ARBA00023163"/>
    </source>
</evidence>
<organism evidence="9 10">
    <name type="scientific">Liquidambar formosana</name>
    <name type="common">Formosan gum</name>
    <dbReference type="NCBI Taxonomy" id="63359"/>
    <lineage>
        <taxon>Eukaryota</taxon>
        <taxon>Viridiplantae</taxon>
        <taxon>Streptophyta</taxon>
        <taxon>Embryophyta</taxon>
        <taxon>Tracheophyta</taxon>
        <taxon>Spermatophyta</taxon>
        <taxon>Magnoliopsida</taxon>
        <taxon>eudicotyledons</taxon>
        <taxon>Gunneridae</taxon>
        <taxon>Pentapetalae</taxon>
        <taxon>Saxifragales</taxon>
        <taxon>Altingiaceae</taxon>
        <taxon>Liquidambar</taxon>
    </lineage>
</organism>
<keyword evidence="2 6" id="KW-0678">Repressor</keyword>
<dbReference type="GO" id="GO:0005634">
    <property type="term" value="C:nucleus"/>
    <property type="evidence" value="ECO:0007669"/>
    <property type="project" value="UniProtKB-SubCell"/>
</dbReference>
<gene>
    <name evidence="9" type="ORF">L1049_013341</name>
</gene>
<dbReference type="NCBIfam" id="TIGR01568">
    <property type="entry name" value="A_thal_3678"/>
    <property type="match status" value="1"/>
</dbReference>